<dbReference type="STRING" id="1566387.QV13_16705"/>
<name>A0A1C2DNV6_9HYPH</name>
<evidence type="ECO:0000313" key="3">
    <source>
        <dbReference type="Proteomes" id="UP000094412"/>
    </source>
</evidence>
<evidence type="ECO:0000313" key="2">
    <source>
        <dbReference type="EMBL" id="OCX16457.1"/>
    </source>
</evidence>
<reference evidence="2 3" key="1">
    <citation type="submission" date="2016-08" db="EMBL/GenBank/DDBJ databases">
        <title>Whole genome sequence of Mesorhizobium sp. strain UASWS1009 isolated from industrial sewage.</title>
        <authorList>
            <person name="Crovadore J."/>
            <person name="Calmin G."/>
            <person name="Chablais R."/>
            <person name="Cochard B."/>
            <person name="Lefort F."/>
        </authorList>
    </citation>
    <scope>NUCLEOTIDE SEQUENCE [LARGE SCALE GENOMIC DNA]</scope>
    <source>
        <strain evidence="2 3">UASWS1009</strain>
    </source>
</reference>
<dbReference type="Proteomes" id="UP000094412">
    <property type="component" value="Unassembled WGS sequence"/>
</dbReference>
<feature type="signal peptide" evidence="1">
    <location>
        <begin position="1"/>
        <end position="24"/>
    </location>
</feature>
<dbReference type="OrthoDB" id="8071960at2"/>
<accession>A0A1C2DNV6</accession>
<keyword evidence="3" id="KW-1185">Reference proteome</keyword>
<dbReference type="RefSeq" id="WP_024924541.1">
    <property type="nucleotide sequence ID" value="NZ_MDEO01000033.1"/>
</dbReference>
<organism evidence="2 3">
    <name type="scientific">Mesorhizobium hungaricum</name>
    <dbReference type="NCBI Taxonomy" id="1566387"/>
    <lineage>
        <taxon>Bacteria</taxon>
        <taxon>Pseudomonadati</taxon>
        <taxon>Pseudomonadota</taxon>
        <taxon>Alphaproteobacteria</taxon>
        <taxon>Hyphomicrobiales</taxon>
        <taxon>Phyllobacteriaceae</taxon>
        <taxon>Mesorhizobium</taxon>
    </lineage>
</organism>
<proteinExistence type="predicted"/>
<sequence>MSAIRNILLLLVAGTVAGTGTASAAAPSAAVIEKAKPLNDNELYRLYSQRSWMWKDGAGYFAIPMRRFTAWSGRGKTLSYGVGTWFITDPGKLCFRADWHAMGGAKPDLTCFSHRKKGDVVYQKREPKGDWYVFANAPVRKDDEARKLRHGDYVSHRLTRIEAKLDH</sequence>
<keyword evidence="1" id="KW-0732">Signal</keyword>
<dbReference type="EMBL" id="MDEO01000033">
    <property type="protein sequence ID" value="OCX16457.1"/>
    <property type="molecule type" value="Genomic_DNA"/>
</dbReference>
<comment type="caution">
    <text evidence="2">The sequence shown here is derived from an EMBL/GenBank/DDBJ whole genome shotgun (WGS) entry which is preliminary data.</text>
</comment>
<dbReference type="AlphaFoldDB" id="A0A1C2DNV6"/>
<evidence type="ECO:0008006" key="4">
    <source>
        <dbReference type="Google" id="ProtNLM"/>
    </source>
</evidence>
<gene>
    <name evidence="2" type="ORF">QV13_16705</name>
</gene>
<feature type="chain" id="PRO_5008659630" description="DUF995 domain-containing protein" evidence="1">
    <location>
        <begin position="25"/>
        <end position="167"/>
    </location>
</feature>
<dbReference type="Pfam" id="PF06191">
    <property type="entry name" value="DUF995"/>
    <property type="match status" value="1"/>
</dbReference>
<dbReference type="InterPro" id="IPR009337">
    <property type="entry name" value="DUF995"/>
</dbReference>
<evidence type="ECO:0000256" key="1">
    <source>
        <dbReference type="SAM" id="SignalP"/>
    </source>
</evidence>
<protein>
    <recommendedName>
        <fullName evidence="4">DUF995 domain-containing protein</fullName>
    </recommendedName>
</protein>